<sequence>KYVLLKEKGIYDPPAHIECLLKLNLLNKQVYGNNLLNNAYNNTVLNSLTSDGIINGTHLFNIESDCEIKINVDDATNNKCDDIPDDPLLSDFNLPDEFNLKDPDEWTKESLTESVKLDDCPPTIGDAVIDLLWAYKETVSNSTTVEPSSLPEVHFIPKSDEIAYTPQYKFGAVPHMMIICNY</sequence>
<proteinExistence type="predicted"/>
<organism evidence="1 2">
    <name type="scientific">Rotaria magnacalcarata</name>
    <dbReference type="NCBI Taxonomy" id="392030"/>
    <lineage>
        <taxon>Eukaryota</taxon>
        <taxon>Metazoa</taxon>
        <taxon>Spiralia</taxon>
        <taxon>Gnathifera</taxon>
        <taxon>Rotifera</taxon>
        <taxon>Eurotatoria</taxon>
        <taxon>Bdelloidea</taxon>
        <taxon>Philodinida</taxon>
        <taxon>Philodinidae</taxon>
        <taxon>Rotaria</taxon>
    </lineage>
</organism>
<dbReference type="AlphaFoldDB" id="A0A816PDS0"/>
<protein>
    <submittedName>
        <fullName evidence="1">Uncharacterized protein</fullName>
    </submittedName>
</protein>
<feature type="non-terminal residue" evidence="1">
    <location>
        <position position="1"/>
    </location>
</feature>
<accession>A0A816PDS0</accession>
<dbReference type="EMBL" id="CAJNRF010003102">
    <property type="protein sequence ID" value="CAF2047445.1"/>
    <property type="molecule type" value="Genomic_DNA"/>
</dbReference>
<gene>
    <name evidence="1" type="ORF">WKI299_LOCUS9533</name>
</gene>
<evidence type="ECO:0000313" key="1">
    <source>
        <dbReference type="EMBL" id="CAF2047445.1"/>
    </source>
</evidence>
<reference evidence="1" key="1">
    <citation type="submission" date="2021-02" db="EMBL/GenBank/DDBJ databases">
        <authorList>
            <person name="Nowell W R."/>
        </authorList>
    </citation>
    <scope>NUCLEOTIDE SEQUENCE</scope>
</reference>
<evidence type="ECO:0000313" key="2">
    <source>
        <dbReference type="Proteomes" id="UP000663856"/>
    </source>
</evidence>
<name>A0A816PDS0_9BILA</name>
<dbReference type="Proteomes" id="UP000663856">
    <property type="component" value="Unassembled WGS sequence"/>
</dbReference>
<comment type="caution">
    <text evidence="1">The sequence shown here is derived from an EMBL/GenBank/DDBJ whole genome shotgun (WGS) entry which is preliminary data.</text>
</comment>